<proteinExistence type="predicted"/>
<evidence type="ECO:0000313" key="2">
    <source>
        <dbReference type="Proteomes" id="UP000465778"/>
    </source>
</evidence>
<comment type="caution">
    <text evidence="1">The sequence shown here is derived from an EMBL/GenBank/DDBJ whole genome shotgun (WGS) entry which is preliminary data.</text>
</comment>
<evidence type="ECO:0000313" key="1">
    <source>
        <dbReference type="EMBL" id="KAF0825141.1"/>
    </source>
</evidence>
<dbReference type="Proteomes" id="UP000465778">
    <property type="component" value="Unassembled WGS sequence"/>
</dbReference>
<gene>
    <name evidence="1" type="ORF">KIS1582_0928</name>
</gene>
<reference evidence="1 2" key="1">
    <citation type="journal article" date="2020" name="G3 (Bethesda)">
        <title>Whole Genome Sequencing and Comparative Genomics of Two Nematicidal Bacillus Strains Reveals a Wide Range of Possible Virulence Factors.</title>
        <authorList>
            <person name="Susic N."/>
            <person name="Janezic S."/>
            <person name="Rupnik M."/>
            <person name="Geric Stare B."/>
        </authorList>
    </citation>
    <scope>NUCLEOTIDE SEQUENCE [LARGE SCALE GENOMIC DNA]</scope>
    <source>
        <strain evidence="1 2">I-1582</strain>
    </source>
</reference>
<dbReference type="EMBL" id="VDEM01000006">
    <property type="protein sequence ID" value="KAF0825141.1"/>
    <property type="molecule type" value="Genomic_DNA"/>
</dbReference>
<sequence>MFEDRNIYSYKVFKIRIIFLLFSEKILLAKKIKEERIG</sequence>
<name>A0A800NDY6_CYTFI</name>
<organism evidence="1 2">
    <name type="scientific">Cytobacillus firmus</name>
    <name type="common">Bacillus firmus</name>
    <dbReference type="NCBI Taxonomy" id="1399"/>
    <lineage>
        <taxon>Bacteria</taxon>
        <taxon>Bacillati</taxon>
        <taxon>Bacillota</taxon>
        <taxon>Bacilli</taxon>
        <taxon>Bacillales</taxon>
        <taxon>Bacillaceae</taxon>
        <taxon>Cytobacillus</taxon>
    </lineage>
</organism>
<dbReference type="AlphaFoldDB" id="A0A800NDY6"/>
<accession>A0A800NDY6</accession>
<protein>
    <submittedName>
        <fullName evidence="1">Uncharacterized protein</fullName>
    </submittedName>
</protein>